<evidence type="ECO:0000313" key="1">
    <source>
        <dbReference type="EMBL" id="EJD34668.1"/>
    </source>
</evidence>
<accession>J0CW03</accession>
<protein>
    <recommendedName>
        <fullName evidence="3">Fungal N-terminal domain-containing protein</fullName>
    </recommendedName>
</protein>
<keyword evidence="2" id="KW-1185">Reference proteome</keyword>
<dbReference type="InParanoid" id="J0CW03"/>
<gene>
    <name evidence="1" type="ORF">AURDEDRAFT_176303</name>
</gene>
<dbReference type="EMBL" id="JH687929">
    <property type="protein sequence ID" value="EJD34668.1"/>
    <property type="molecule type" value="Genomic_DNA"/>
</dbReference>
<dbReference type="AlphaFoldDB" id="J0CW03"/>
<dbReference type="eggNOG" id="ENOG502RCEE">
    <property type="taxonomic scope" value="Eukaryota"/>
</dbReference>
<dbReference type="PANTHER" id="PTHR38886:SF1">
    <property type="entry name" value="NACHT-NTPASE AND P-LOOP NTPASES N-TERMINAL DOMAIN-CONTAINING PROTEIN"/>
    <property type="match status" value="1"/>
</dbReference>
<dbReference type="KEGG" id="adl:AURDEDRAFT_176303"/>
<evidence type="ECO:0008006" key="3">
    <source>
        <dbReference type="Google" id="ProtNLM"/>
    </source>
</evidence>
<sequence length="213" mass="23645">MPISFSSFGDIVAVLQLAWQLRAALSDASGASAEIRALLIDVDSFTRALQQTRAAIEGRRTALAPSVEHGIKHAIIACHDVLRLILGKVDAFKRRMTSRIGAVAWRQYWAVAAWSIVGGKKEVDALRMRLSEQIGVIQTYLSLAQSNDQEKVLETVESQRVALDRMYGVLQDIQIRFDVGVPSFHFCDLLGNYYPAFARTSLQVGLHLKDVSF</sequence>
<proteinExistence type="predicted"/>
<dbReference type="OrthoDB" id="3271094at2759"/>
<dbReference type="Proteomes" id="UP000006514">
    <property type="component" value="Unassembled WGS sequence"/>
</dbReference>
<name>J0CW03_AURST</name>
<reference evidence="2" key="1">
    <citation type="journal article" date="2012" name="Science">
        <title>The Paleozoic origin of enzymatic lignin decomposition reconstructed from 31 fungal genomes.</title>
        <authorList>
            <person name="Floudas D."/>
            <person name="Binder M."/>
            <person name="Riley R."/>
            <person name="Barry K."/>
            <person name="Blanchette R.A."/>
            <person name="Henrissat B."/>
            <person name="Martinez A.T."/>
            <person name="Otillar R."/>
            <person name="Spatafora J.W."/>
            <person name="Yadav J.S."/>
            <person name="Aerts A."/>
            <person name="Benoit I."/>
            <person name="Boyd A."/>
            <person name="Carlson A."/>
            <person name="Copeland A."/>
            <person name="Coutinho P.M."/>
            <person name="de Vries R.P."/>
            <person name="Ferreira P."/>
            <person name="Findley K."/>
            <person name="Foster B."/>
            <person name="Gaskell J."/>
            <person name="Glotzer D."/>
            <person name="Gorecki P."/>
            <person name="Heitman J."/>
            <person name="Hesse C."/>
            <person name="Hori C."/>
            <person name="Igarashi K."/>
            <person name="Jurgens J.A."/>
            <person name="Kallen N."/>
            <person name="Kersten P."/>
            <person name="Kohler A."/>
            <person name="Kuees U."/>
            <person name="Kumar T.K.A."/>
            <person name="Kuo A."/>
            <person name="LaButti K."/>
            <person name="Larrondo L.F."/>
            <person name="Lindquist E."/>
            <person name="Ling A."/>
            <person name="Lombard V."/>
            <person name="Lucas S."/>
            <person name="Lundell T."/>
            <person name="Martin R."/>
            <person name="McLaughlin D.J."/>
            <person name="Morgenstern I."/>
            <person name="Morin E."/>
            <person name="Murat C."/>
            <person name="Nagy L.G."/>
            <person name="Nolan M."/>
            <person name="Ohm R.A."/>
            <person name="Patyshakuliyeva A."/>
            <person name="Rokas A."/>
            <person name="Ruiz-Duenas F.J."/>
            <person name="Sabat G."/>
            <person name="Salamov A."/>
            <person name="Samejima M."/>
            <person name="Schmutz J."/>
            <person name="Slot J.C."/>
            <person name="St John F."/>
            <person name="Stenlid J."/>
            <person name="Sun H."/>
            <person name="Sun S."/>
            <person name="Syed K."/>
            <person name="Tsang A."/>
            <person name="Wiebenga A."/>
            <person name="Young D."/>
            <person name="Pisabarro A."/>
            <person name="Eastwood D.C."/>
            <person name="Martin F."/>
            <person name="Cullen D."/>
            <person name="Grigoriev I.V."/>
            <person name="Hibbett D.S."/>
        </authorList>
    </citation>
    <scope>NUCLEOTIDE SEQUENCE [LARGE SCALE GENOMIC DNA]</scope>
    <source>
        <strain evidence="2">TFB10046</strain>
    </source>
</reference>
<evidence type="ECO:0000313" key="2">
    <source>
        <dbReference type="Proteomes" id="UP000006514"/>
    </source>
</evidence>
<organism evidence="1 2">
    <name type="scientific">Auricularia subglabra (strain TFB-10046 / SS5)</name>
    <name type="common">White-rot fungus</name>
    <name type="synonym">Auricularia delicata (strain TFB10046)</name>
    <dbReference type="NCBI Taxonomy" id="717982"/>
    <lineage>
        <taxon>Eukaryota</taxon>
        <taxon>Fungi</taxon>
        <taxon>Dikarya</taxon>
        <taxon>Basidiomycota</taxon>
        <taxon>Agaricomycotina</taxon>
        <taxon>Agaricomycetes</taxon>
        <taxon>Auriculariales</taxon>
        <taxon>Auriculariaceae</taxon>
        <taxon>Auricularia</taxon>
    </lineage>
</organism>
<dbReference type="PANTHER" id="PTHR38886">
    <property type="entry name" value="SESA DOMAIN-CONTAINING PROTEIN"/>
    <property type="match status" value="1"/>
</dbReference>